<keyword evidence="13" id="KW-1185">Reference proteome</keyword>
<proteinExistence type="inferred from homology"/>
<feature type="transmembrane region" description="Helical" evidence="8">
    <location>
        <begin position="336"/>
        <end position="356"/>
    </location>
</feature>
<dbReference type="OrthoDB" id="6510177at2759"/>
<dbReference type="GO" id="GO:0030659">
    <property type="term" value="C:cytoplasmic vesicle membrane"/>
    <property type="evidence" value="ECO:0007669"/>
    <property type="project" value="TreeGrafter"/>
</dbReference>
<dbReference type="GO" id="GO:0006897">
    <property type="term" value="P:endocytosis"/>
    <property type="evidence" value="ECO:0007669"/>
    <property type="project" value="TreeGrafter"/>
</dbReference>
<feature type="transmembrane region" description="Helical" evidence="8">
    <location>
        <begin position="309"/>
        <end position="330"/>
    </location>
</feature>
<feature type="transmembrane region" description="Helical" evidence="8">
    <location>
        <begin position="779"/>
        <end position="804"/>
    </location>
</feature>
<dbReference type="PROSITE" id="PS50156">
    <property type="entry name" value="SSD"/>
    <property type="match status" value="1"/>
</dbReference>
<dbReference type="WBParaSite" id="BXY_1632800.1">
    <property type="protein sequence ID" value="BXY_1632800.1"/>
    <property type="gene ID" value="BXY_1632800"/>
</dbReference>
<keyword evidence="3" id="KW-1003">Cell membrane</keyword>
<feature type="transmembrane region" description="Helical" evidence="8">
    <location>
        <begin position="400"/>
        <end position="419"/>
    </location>
</feature>
<dbReference type="PANTHER" id="PTHR10796">
    <property type="entry name" value="PATCHED-RELATED"/>
    <property type="match status" value="1"/>
</dbReference>
<keyword evidence="4 8" id="KW-0812">Transmembrane</keyword>
<name>A0A1I7STF8_BURXY</name>
<dbReference type="AlphaFoldDB" id="A0A1I7STF8"/>
<comment type="similarity">
    <text evidence="2">Belongs to the patched family.</text>
</comment>
<evidence type="ECO:0000313" key="12">
    <source>
        <dbReference type="Proteomes" id="UP000095284"/>
    </source>
</evidence>
<dbReference type="EMBL" id="CAJFCV020000003">
    <property type="protein sequence ID" value="CAG9108461.1"/>
    <property type="molecule type" value="Genomic_DNA"/>
</dbReference>
<dbReference type="GO" id="GO:0005886">
    <property type="term" value="C:plasma membrane"/>
    <property type="evidence" value="ECO:0007669"/>
    <property type="project" value="UniProtKB-SubCell"/>
</dbReference>
<evidence type="ECO:0000256" key="2">
    <source>
        <dbReference type="ARBA" id="ARBA00005585"/>
    </source>
</evidence>
<dbReference type="PANTHER" id="PTHR10796:SF193">
    <property type="entry name" value="SSD DOMAIN-CONTAINING PROTEIN"/>
    <property type="match status" value="1"/>
</dbReference>
<dbReference type="FunFam" id="1.20.1640.10:FF:000013">
    <property type="entry name" value="PaTched Related family"/>
    <property type="match status" value="1"/>
</dbReference>
<evidence type="ECO:0000313" key="11">
    <source>
        <dbReference type="EMBL" id="CAG9108461.1"/>
    </source>
</evidence>
<feature type="transmembrane region" description="Helical" evidence="8">
    <location>
        <begin position="21"/>
        <end position="46"/>
    </location>
</feature>
<evidence type="ECO:0000256" key="6">
    <source>
        <dbReference type="ARBA" id="ARBA00023136"/>
    </source>
</evidence>
<dbReference type="InterPro" id="IPR003392">
    <property type="entry name" value="PTHD_SSD"/>
</dbReference>
<keyword evidence="7" id="KW-0325">Glycoprotein</keyword>
<evidence type="ECO:0000256" key="5">
    <source>
        <dbReference type="ARBA" id="ARBA00022989"/>
    </source>
</evidence>
<dbReference type="InterPro" id="IPR051697">
    <property type="entry name" value="Patched_domain-protein"/>
</dbReference>
<evidence type="ECO:0000313" key="10">
    <source>
        <dbReference type="EMBL" id="CAD5221450.1"/>
    </source>
</evidence>
<evidence type="ECO:0000313" key="13">
    <source>
        <dbReference type="Proteomes" id="UP000659654"/>
    </source>
</evidence>
<feature type="domain" description="SSD" evidence="9">
    <location>
        <begin position="269"/>
        <end position="430"/>
    </location>
</feature>
<dbReference type="Proteomes" id="UP000095284">
    <property type="component" value="Unplaced"/>
</dbReference>
<feature type="transmembrane region" description="Helical" evidence="8">
    <location>
        <begin position="376"/>
        <end position="394"/>
    </location>
</feature>
<comment type="subcellular location">
    <subcellularLocation>
        <location evidence="1">Cell membrane</location>
        <topology evidence="1">Multi-pass membrane protein</topology>
    </subcellularLocation>
</comment>
<reference evidence="14" key="1">
    <citation type="submission" date="2016-11" db="UniProtKB">
        <authorList>
            <consortium name="WormBaseParasite"/>
        </authorList>
    </citation>
    <scope>IDENTIFICATION</scope>
</reference>
<accession>A0A1I7STF8</accession>
<evidence type="ECO:0000256" key="3">
    <source>
        <dbReference type="ARBA" id="ARBA00022475"/>
    </source>
</evidence>
<keyword evidence="6 8" id="KW-0472">Membrane</keyword>
<organism evidence="12 14">
    <name type="scientific">Bursaphelenchus xylophilus</name>
    <name type="common">Pinewood nematode worm</name>
    <name type="synonym">Aphelenchoides xylophilus</name>
    <dbReference type="NCBI Taxonomy" id="6326"/>
    <lineage>
        <taxon>Eukaryota</taxon>
        <taxon>Metazoa</taxon>
        <taxon>Ecdysozoa</taxon>
        <taxon>Nematoda</taxon>
        <taxon>Chromadorea</taxon>
        <taxon>Rhabditida</taxon>
        <taxon>Tylenchina</taxon>
        <taxon>Tylenchomorpha</taxon>
        <taxon>Aphelenchoidea</taxon>
        <taxon>Aphelenchoididae</taxon>
        <taxon>Bursaphelenchus</taxon>
    </lineage>
</organism>
<dbReference type="eggNOG" id="KOG1934">
    <property type="taxonomic scope" value="Eukaryota"/>
</dbReference>
<dbReference type="EMBL" id="CAJFDI010000003">
    <property type="protein sequence ID" value="CAD5221450.1"/>
    <property type="molecule type" value="Genomic_DNA"/>
</dbReference>
<dbReference type="SUPFAM" id="SSF82866">
    <property type="entry name" value="Multidrug efflux transporter AcrB transmembrane domain"/>
    <property type="match status" value="2"/>
</dbReference>
<feature type="transmembrane region" description="Helical" evidence="8">
    <location>
        <begin position="825"/>
        <end position="848"/>
    </location>
</feature>
<dbReference type="InterPro" id="IPR000731">
    <property type="entry name" value="SSD"/>
</dbReference>
<feature type="transmembrane region" description="Helical" evidence="8">
    <location>
        <begin position="728"/>
        <end position="746"/>
    </location>
</feature>
<reference evidence="11" key="2">
    <citation type="submission" date="2020-08" db="EMBL/GenBank/DDBJ databases">
        <authorList>
            <person name="Kikuchi T."/>
        </authorList>
    </citation>
    <scope>NUCLEOTIDE SEQUENCE</scope>
    <source>
        <strain evidence="10">Ka4C1</strain>
    </source>
</reference>
<feature type="transmembrane region" description="Helical" evidence="8">
    <location>
        <begin position="854"/>
        <end position="881"/>
    </location>
</feature>
<sequence>MRYTSLEPQFRRFFHWYGGFVHNYRVILFIFPLLVTFFLSFGFLWVGELSEDDPAYVFTPKDARWKRESHVFEKLWPLQENKFLPGKSFEAKRFVNILVRAKDGQNVLRPMILDEIQLLNTLIMSNVTVPTDDGRFVLTYQDLCLSYDWTCGANEHIEMFRQMSKVGRVIDLKYPKGGNKDTPAYLGTAIGDIVLNKTDNTVQEAKITQLFYFLKQDPPSVDKYSTAFEYAVEKFLLTEFNSNLIEISFAHYHSLQDGINENAERFVPNFVISFTSLTIFCFVCSFTLKRGKWEIDIVHSKPWLACCGLLNTLLCLISSFGIMMLIGVPYNVVNTIIPFLIIAIGIDDMFIMNACWDQVDKSLPVHERMQLMMENAGVAVSITNITDILSFLIGCSSELPGIQVFCQYAFASVVFCYVYQMTFFAGFQAILGEVEKAERNCFIFTKVNPVGKPKKTNAVYANETIKSSSNLKKTPESEPYIQSIYIEDREKKEGTSKRHTASDNVTHRFFCNKYGPFLLKRGTRTIVVLVYVVYIVVAILGCVNFKEGLEPKNLVTSSHYIAKYFNDLKLFWKIGPQLQVAVLDPPNFTDPIQREKLMAMVRSFEDTDYTLGREGTIFFFLEYLNYLDQLNAELENTDRIWNQKLRSWLKYTGGSNQWDTDIVFNKTTNEIIAFRFQLAMKDIVEPNQHKLAAKLLREIADKQPFHVEIYQETFPFADQYLIILPSTYRNVGISLLCMTLIAFLLIPSIPSAILIVLSIVSISAGVFGYMTFWRVHLDAVSMISIIMSIGFAVDLSAHIVYAFVTSHGEVRDRVIGALEHLGWPIFQGAASTIAGISILYTVNAYIILTFFKTIWLTMVLGMIHGLVFIPVMLSFIPLAFFQIQEDNSKVKEVKEPIDDCK</sequence>
<dbReference type="Proteomes" id="UP000582659">
    <property type="component" value="Unassembled WGS sequence"/>
</dbReference>
<dbReference type="GO" id="GO:0018996">
    <property type="term" value="P:molting cycle, collagen and cuticulin-based cuticle"/>
    <property type="evidence" value="ECO:0007669"/>
    <property type="project" value="TreeGrafter"/>
</dbReference>
<evidence type="ECO:0000256" key="1">
    <source>
        <dbReference type="ARBA" id="ARBA00004651"/>
    </source>
</evidence>
<evidence type="ECO:0000256" key="8">
    <source>
        <dbReference type="SAM" id="Phobius"/>
    </source>
</evidence>
<evidence type="ECO:0000313" key="14">
    <source>
        <dbReference type="WBParaSite" id="BXY_1632800.1"/>
    </source>
</evidence>
<feature type="transmembrane region" description="Helical" evidence="8">
    <location>
        <begin position="526"/>
        <end position="546"/>
    </location>
</feature>
<protein>
    <submittedName>
        <fullName evidence="10">(pine wood nematode) hypothetical protein</fullName>
    </submittedName>
    <submittedName>
        <fullName evidence="14">SSD domain-containing protein</fullName>
    </submittedName>
</protein>
<feature type="transmembrane region" description="Helical" evidence="8">
    <location>
        <begin position="266"/>
        <end position="288"/>
    </location>
</feature>
<dbReference type="Proteomes" id="UP000659654">
    <property type="component" value="Unassembled WGS sequence"/>
</dbReference>
<dbReference type="Pfam" id="PF02460">
    <property type="entry name" value="Patched"/>
    <property type="match status" value="1"/>
</dbReference>
<evidence type="ECO:0000256" key="4">
    <source>
        <dbReference type="ARBA" id="ARBA00022692"/>
    </source>
</evidence>
<gene>
    <name evidence="10" type="ORF">BXYJ_LOCUS6684</name>
</gene>
<keyword evidence="5 8" id="KW-1133">Transmembrane helix</keyword>
<evidence type="ECO:0000259" key="9">
    <source>
        <dbReference type="PROSITE" id="PS50156"/>
    </source>
</evidence>
<evidence type="ECO:0000256" key="7">
    <source>
        <dbReference type="ARBA" id="ARBA00023180"/>
    </source>
</evidence>
<dbReference type="Gene3D" id="1.20.1640.10">
    <property type="entry name" value="Multidrug efflux transporter AcrB transmembrane domain"/>
    <property type="match status" value="2"/>
</dbReference>
<feature type="transmembrane region" description="Helical" evidence="8">
    <location>
        <begin position="753"/>
        <end position="773"/>
    </location>
</feature>
<dbReference type="SMR" id="A0A1I7STF8"/>